<organism evidence="1 2">
    <name type="scientific">Grifola frondosa</name>
    <name type="common">Maitake</name>
    <name type="synonym">Polyporus frondosus</name>
    <dbReference type="NCBI Taxonomy" id="5627"/>
    <lineage>
        <taxon>Eukaryota</taxon>
        <taxon>Fungi</taxon>
        <taxon>Dikarya</taxon>
        <taxon>Basidiomycota</taxon>
        <taxon>Agaricomycotina</taxon>
        <taxon>Agaricomycetes</taxon>
        <taxon>Polyporales</taxon>
        <taxon>Grifolaceae</taxon>
        <taxon>Grifola</taxon>
    </lineage>
</organism>
<dbReference type="AlphaFoldDB" id="A0A1C7ME72"/>
<comment type="caution">
    <text evidence="1">The sequence shown here is derived from an EMBL/GenBank/DDBJ whole genome shotgun (WGS) entry which is preliminary data.</text>
</comment>
<name>A0A1C7ME72_GRIFR</name>
<gene>
    <name evidence="1" type="ORF">A0H81_04526</name>
</gene>
<keyword evidence="2" id="KW-1185">Reference proteome</keyword>
<proteinExistence type="predicted"/>
<reference evidence="1 2" key="1">
    <citation type="submission" date="2016-03" db="EMBL/GenBank/DDBJ databases">
        <title>Whole genome sequencing of Grifola frondosa 9006-11.</title>
        <authorList>
            <person name="Min B."/>
            <person name="Park H."/>
            <person name="Kim J.-G."/>
            <person name="Cho H."/>
            <person name="Oh Y.-L."/>
            <person name="Kong W.-S."/>
            <person name="Choi I.-G."/>
        </authorList>
    </citation>
    <scope>NUCLEOTIDE SEQUENCE [LARGE SCALE GENOMIC DNA]</scope>
    <source>
        <strain evidence="1 2">9006-11</strain>
    </source>
</reference>
<dbReference type="Proteomes" id="UP000092993">
    <property type="component" value="Unassembled WGS sequence"/>
</dbReference>
<evidence type="ECO:0000313" key="2">
    <source>
        <dbReference type="Proteomes" id="UP000092993"/>
    </source>
</evidence>
<protein>
    <submittedName>
        <fullName evidence="1">Uncharacterized protein</fullName>
    </submittedName>
</protein>
<sequence>MAKSQTAEVAGAPVLSLLTGLSPPSRPPFSASIETWSTNPSVNPRTAPFCSSPLSSTVYTVDRISFLPQRIATLVSSFNRPSST</sequence>
<dbReference type="EMBL" id="LUGG01000004">
    <property type="protein sequence ID" value="OBZ75215.1"/>
    <property type="molecule type" value="Genomic_DNA"/>
</dbReference>
<accession>A0A1C7ME72</accession>
<evidence type="ECO:0000313" key="1">
    <source>
        <dbReference type="EMBL" id="OBZ75215.1"/>
    </source>
</evidence>